<reference evidence="1" key="1">
    <citation type="submission" date="2022-11" db="EMBL/GenBank/DDBJ databases">
        <title>beta-Carotene-producing bacterium, Jeongeuplla avenae sp. nov., alleviates the salt stress of Arabidopsis seedlings.</title>
        <authorList>
            <person name="Jiang L."/>
            <person name="Lee J."/>
        </authorList>
    </citation>
    <scope>NUCLEOTIDE SEQUENCE</scope>
    <source>
        <strain evidence="1">DY_R2A_6</strain>
    </source>
</reference>
<organism evidence="1 2">
    <name type="scientific">Antarcticirhabdus aurantiaca</name>
    <dbReference type="NCBI Taxonomy" id="2606717"/>
    <lineage>
        <taxon>Bacteria</taxon>
        <taxon>Pseudomonadati</taxon>
        <taxon>Pseudomonadota</taxon>
        <taxon>Alphaproteobacteria</taxon>
        <taxon>Hyphomicrobiales</taxon>
        <taxon>Aurantimonadaceae</taxon>
        <taxon>Antarcticirhabdus</taxon>
    </lineage>
</organism>
<dbReference type="EMBL" id="CP113520">
    <property type="protein sequence ID" value="WAJ27880.1"/>
    <property type="molecule type" value="Genomic_DNA"/>
</dbReference>
<gene>
    <name evidence="1" type="ORF">OXU80_24050</name>
</gene>
<evidence type="ECO:0000313" key="1">
    <source>
        <dbReference type="EMBL" id="WAJ27880.1"/>
    </source>
</evidence>
<sequence length="135" mass="14747">MTAMTSTIKMKRFDNPDQMLDMKEHGRISIVKLADGTAGMHAIFEPGWTWEADEKPLLGSPDSCPMRHIGYCIGGKLVVRMAETGVETRIAAGDFFDIPPGHDAYVDGSERAELILFAGPEHQHQSGIRSSCVAS</sequence>
<dbReference type="Proteomes" id="UP001163223">
    <property type="component" value="Chromosome"/>
</dbReference>
<evidence type="ECO:0000313" key="2">
    <source>
        <dbReference type="Proteomes" id="UP001163223"/>
    </source>
</evidence>
<accession>A0ACD4NLX6</accession>
<protein>
    <submittedName>
        <fullName evidence="1">Uncharacterized protein</fullName>
    </submittedName>
</protein>
<keyword evidence="2" id="KW-1185">Reference proteome</keyword>
<proteinExistence type="predicted"/>
<name>A0ACD4NLX6_9HYPH</name>